<name>G9G7K4_9PSED</name>
<dbReference type="InterPro" id="IPR038084">
    <property type="entry name" value="PduO/GlcC-like_sf"/>
</dbReference>
<sequence length="140" mass="14726">MIISTLETNLIWQAALRAVQAASDHASALGIRIHVAVVDRAGLNLVFLSMNGAFLHSADIARDKAYTAAGFGFPTGQWLQVLGDNERLRIGIPARERLVVFGGGLPVLLDRQCIGGIGVSGGSEEQDEACAEAGLRAMLG</sequence>
<dbReference type="InterPro" id="IPR005624">
    <property type="entry name" value="PduO/GlcC-like"/>
</dbReference>
<reference evidence="1" key="1">
    <citation type="submission" date="2011-07" db="EMBL/GenBank/DDBJ databases">
        <title>Complete nucleotide sequence and genetic organization of a catabolic plasmid from a psychrotolerant Pseudomonas species.</title>
        <authorList>
            <person name="Ahn E."/>
            <person name="Kim D."/>
            <person name="Kim E."/>
        </authorList>
    </citation>
    <scope>NUCLEOTIDE SEQUENCE</scope>
    <source>
        <strain evidence="1">MC1</strain>
        <plasmid evidence="1">KOPRI126573</plasmid>
    </source>
</reference>
<gene>
    <name evidence="1" type="primary">nahX</name>
    <name evidence="1" type="ORF">pYIC1_54</name>
</gene>
<accession>G9G7K4</accession>
<keyword evidence="1" id="KW-0614">Plasmid</keyword>
<dbReference type="PANTHER" id="PTHR34309:SF1">
    <property type="entry name" value="PROTEIN GLCG"/>
    <property type="match status" value="1"/>
</dbReference>
<dbReference type="AlphaFoldDB" id="G9G7K4"/>
<evidence type="ECO:0000313" key="1">
    <source>
        <dbReference type="EMBL" id="AEV45895.1"/>
    </source>
</evidence>
<dbReference type="Pfam" id="PF03928">
    <property type="entry name" value="HbpS-like"/>
    <property type="match status" value="1"/>
</dbReference>
<dbReference type="SUPFAM" id="SSF143744">
    <property type="entry name" value="GlcG-like"/>
    <property type="match status" value="1"/>
</dbReference>
<geneLocation type="plasmid" evidence="1">
    <name>KOPRI126573</name>
</geneLocation>
<dbReference type="RefSeq" id="WP_011475396.1">
    <property type="nucleotide sequence ID" value="NC_016644.1"/>
</dbReference>
<dbReference type="PANTHER" id="PTHR34309">
    <property type="entry name" value="SLR1406 PROTEIN"/>
    <property type="match status" value="1"/>
</dbReference>
<protein>
    <submittedName>
        <fullName evidence="1">NahX</fullName>
    </submittedName>
</protein>
<dbReference type="EMBL" id="JN248563">
    <property type="protein sequence ID" value="AEV45895.1"/>
    <property type="molecule type" value="Genomic_DNA"/>
</dbReference>
<organism evidence="1">
    <name type="scientific">Pseudomonas sp. MC1</name>
    <dbReference type="NCBI Taxonomy" id="1123041"/>
    <lineage>
        <taxon>Bacteria</taxon>
        <taxon>Pseudomonadati</taxon>
        <taxon>Pseudomonadota</taxon>
        <taxon>Gammaproteobacteria</taxon>
        <taxon>Pseudomonadales</taxon>
        <taxon>Pseudomonadaceae</taxon>
        <taxon>Pseudomonas</taxon>
    </lineage>
</organism>
<dbReference type="Gene3D" id="3.30.450.150">
    <property type="entry name" value="Haem-degrading domain"/>
    <property type="match status" value="1"/>
</dbReference>
<proteinExistence type="predicted"/>
<dbReference type="InterPro" id="IPR052517">
    <property type="entry name" value="GlcG_carb_metab_protein"/>
</dbReference>